<evidence type="ECO:0000313" key="3">
    <source>
        <dbReference type="Proteomes" id="UP000239352"/>
    </source>
</evidence>
<feature type="region of interest" description="Disordered" evidence="1">
    <location>
        <begin position="162"/>
        <end position="191"/>
    </location>
</feature>
<dbReference type="STRING" id="1050202.GCA_000384035_03864"/>
<gene>
    <name evidence="2" type="ORF">CEP50_15340</name>
</gene>
<keyword evidence="3" id="KW-1185">Reference proteome</keyword>
<accession>A0A2T0GTS1</accession>
<sequence>MRRKPDSGPVTAPTNRSLRRALGRAAATSTAGAVLAVGGLVGGGVAAASDPVVIGTCTEDVSSDSFGQRIVAAPNALDAKVKQAALLVFPFQFDRAERIRQQFLESAPVELGTVTEQDRNFSGSRLAEALAPRIAAIPEVGDNGDAMNFHVGNLAGLGCLGGVTVPGQQKPEPSETPTSTEPPPPEPEPST</sequence>
<organism evidence="2 3">
    <name type="scientific">Actinopolyspora mortivallis</name>
    <dbReference type="NCBI Taxonomy" id="33906"/>
    <lineage>
        <taxon>Bacteria</taxon>
        <taxon>Bacillati</taxon>
        <taxon>Actinomycetota</taxon>
        <taxon>Actinomycetes</taxon>
        <taxon>Actinopolysporales</taxon>
        <taxon>Actinopolysporaceae</taxon>
        <taxon>Actinopolyspora</taxon>
    </lineage>
</organism>
<evidence type="ECO:0000256" key="1">
    <source>
        <dbReference type="SAM" id="MobiDB-lite"/>
    </source>
</evidence>
<reference evidence="2 3" key="1">
    <citation type="submission" date="2018-03" db="EMBL/GenBank/DDBJ databases">
        <title>Actinopolyspora mortivallis from Sahara, screening for active biomolecules.</title>
        <authorList>
            <person name="Selama O."/>
            <person name="Wellington E.M.H."/>
            <person name="Hacene H."/>
        </authorList>
    </citation>
    <scope>NUCLEOTIDE SEQUENCE [LARGE SCALE GENOMIC DNA]</scope>
    <source>
        <strain evidence="2 3">M5A</strain>
    </source>
</reference>
<evidence type="ECO:0000313" key="2">
    <source>
        <dbReference type="EMBL" id="PRW62509.1"/>
    </source>
</evidence>
<dbReference type="EMBL" id="PVSR01000031">
    <property type="protein sequence ID" value="PRW62509.1"/>
    <property type="molecule type" value="Genomic_DNA"/>
</dbReference>
<name>A0A2T0GTS1_ACTMO</name>
<dbReference type="Proteomes" id="UP000239352">
    <property type="component" value="Unassembled WGS sequence"/>
</dbReference>
<protein>
    <submittedName>
        <fullName evidence="2">Uncharacterized protein</fullName>
    </submittedName>
</protein>
<proteinExistence type="predicted"/>
<feature type="non-terminal residue" evidence="2">
    <location>
        <position position="191"/>
    </location>
</feature>
<dbReference type="AlphaFoldDB" id="A0A2T0GTS1"/>
<comment type="caution">
    <text evidence="2">The sequence shown here is derived from an EMBL/GenBank/DDBJ whole genome shotgun (WGS) entry which is preliminary data.</text>
</comment>
<feature type="compositionally biased region" description="Pro residues" evidence="1">
    <location>
        <begin position="180"/>
        <end position="191"/>
    </location>
</feature>
<dbReference type="InParanoid" id="A0A2T0GTS1"/>